<feature type="transmembrane region" description="Helical" evidence="6">
    <location>
        <begin position="36"/>
        <end position="54"/>
    </location>
</feature>
<dbReference type="Pfam" id="PF06965">
    <property type="entry name" value="Na_H_antiport_1"/>
    <property type="match status" value="1"/>
</dbReference>
<keyword evidence="6" id="KW-0739">Sodium transport</keyword>
<comment type="function">
    <text evidence="6">Na(+)/H(+) antiporter that extrudes sodium in exchange for external protons.</text>
</comment>
<keyword evidence="8" id="KW-1185">Reference proteome</keyword>
<feature type="transmembrane region" description="Helical" evidence="6">
    <location>
        <begin position="347"/>
        <end position="372"/>
    </location>
</feature>
<evidence type="ECO:0000256" key="4">
    <source>
        <dbReference type="ARBA" id="ARBA00022989"/>
    </source>
</evidence>
<dbReference type="HAMAP" id="MF_01844">
    <property type="entry name" value="NhaA"/>
    <property type="match status" value="1"/>
</dbReference>
<keyword evidence="4 6" id="KW-1133">Transmembrane helix</keyword>
<feature type="transmembrane region" description="Helical" evidence="6">
    <location>
        <begin position="316"/>
        <end position="335"/>
    </location>
</feature>
<dbReference type="RefSeq" id="WP_015731965.1">
    <property type="nucleotide sequence ID" value="NC_017448.1"/>
</dbReference>
<evidence type="ECO:0000256" key="2">
    <source>
        <dbReference type="ARBA" id="ARBA00022475"/>
    </source>
</evidence>
<dbReference type="Gene3D" id="1.20.1530.10">
    <property type="entry name" value="Na+/H+ antiporter like domain"/>
    <property type="match status" value="1"/>
</dbReference>
<protein>
    <recommendedName>
        <fullName evidence="6">Na(+)/H(+) antiporter NhaA</fullName>
    </recommendedName>
    <alternativeName>
        <fullName evidence="6">Sodium/proton antiporter NhaA</fullName>
    </alternativeName>
</protein>
<proteinExistence type="inferred from homology"/>
<evidence type="ECO:0000256" key="1">
    <source>
        <dbReference type="ARBA" id="ARBA00004429"/>
    </source>
</evidence>
<reference evidence="7" key="1">
    <citation type="submission" date="2009-10" db="EMBL/GenBank/DDBJ databases">
        <title>Complete sequence of Fibrobacter succinogenes subsp. succinogenes S85.</title>
        <authorList>
            <consortium name="US DOE Joint Genome Institute"/>
            <person name="Lucas S."/>
            <person name="Copeland A."/>
            <person name="Lapidus A."/>
            <person name="Glavina del Rio T."/>
            <person name="Tice H."/>
            <person name="Bruce D."/>
            <person name="Goodwin L."/>
            <person name="Pitluck S."/>
            <person name="Chertkov O."/>
            <person name="Detter J.C."/>
            <person name="Han C."/>
            <person name="Tapia R."/>
            <person name="Larimer F."/>
            <person name="Land M."/>
            <person name="Hauser L."/>
            <person name="Kyrpides N."/>
            <person name="Mikhailova N."/>
            <person name="Weimer P.J."/>
            <person name="Stevenson D.M."/>
            <person name="Boyum J."/>
            <person name="Brumm P.I."/>
            <person name="Mead D."/>
        </authorList>
    </citation>
    <scope>NUCLEOTIDE SEQUENCE [LARGE SCALE GENOMIC DNA]</scope>
    <source>
        <strain evidence="7">S85</strain>
    </source>
</reference>
<dbReference type="Proteomes" id="UP000001497">
    <property type="component" value="Chromosome"/>
</dbReference>
<feature type="transmembrane region" description="Helical" evidence="6">
    <location>
        <begin position="384"/>
        <end position="406"/>
    </location>
</feature>
<feature type="transmembrane region" description="Helical" evidence="6">
    <location>
        <begin position="115"/>
        <end position="136"/>
    </location>
</feature>
<evidence type="ECO:0000313" key="8">
    <source>
        <dbReference type="Proteomes" id="UP000001497"/>
    </source>
</evidence>
<keyword evidence="6" id="KW-0406">Ion transport</keyword>
<feature type="transmembrane region" description="Helical" evidence="6">
    <location>
        <begin position="226"/>
        <end position="245"/>
    </location>
</feature>
<keyword evidence="5 6" id="KW-0472">Membrane</keyword>
<keyword evidence="6" id="KW-0813">Transport</keyword>
<dbReference type="NCBIfam" id="TIGR00773">
    <property type="entry name" value="NhaA"/>
    <property type="match status" value="1"/>
</dbReference>
<keyword evidence="3 6" id="KW-0812">Transmembrane</keyword>
<name>A0ABM5LH20_FIBSS</name>
<organism evidence="7 8">
    <name type="scientific">Fibrobacter succinogenes (strain ATCC 19169 / S85)</name>
    <dbReference type="NCBI Taxonomy" id="59374"/>
    <lineage>
        <taxon>Bacteria</taxon>
        <taxon>Pseudomonadati</taxon>
        <taxon>Fibrobacterota</taxon>
        <taxon>Fibrobacteria</taxon>
        <taxon>Fibrobacterales</taxon>
        <taxon>Fibrobacteraceae</taxon>
        <taxon>Fibrobacter</taxon>
    </lineage>
</organism>
<dbReference type="InterPro" id="IPR023171">
    <property type="entry name" value="Na/H_antiporter_dom_sf"/>
</dbReference>
<comment type="subcellular location">
    <subcellularLocation>
        <location evidence="1 6">Cell inner membrane</location>
        <topology evidence="1 6">Multi-pass membrane protein</topology>
    </subcellularLocation>
</comment>
<dbReference type="PANTHER" id="PTHR30341:SF0">
    <property type="entry name" value="NA(+)_H(+) ANTIPORTER NHAA"/>
    <property type="match status" value="1"/>
</dbReference>
<dbReference type="PANTHER" id="PTHR30341">
    <property type="entry name" value="SODIUM ION/PROTON ANTIPORTER NHAA-RELATED"/>
    <property type="match status" value="1"/>
</dbReference>
<feature type="transmembrane region" description="Helical" evidence="6">
    <location>
        <begin position="175"/>
        <end position="194"/>
    </location>
</feature>
<keyword evidence="2 6" id="KW-1003">Cell membrane</keyword>
<sequence length="442" mass="46887">MSARVTSSDKIEDMFPETPVRKIITPIERLMKVETTGGIVLIIMTLAALIWANLSPSSYEHFWHLPFVVTIGSWVGAGDLHWFINDALMTIFFFNIGLEVKGEMTYGELRDPKAASLPIIAAAGGMLFPALIYLTLCPAGTSHGWGIPTATDIAFVVGCMAILGKKVPHALRVMILTLAIADDIGAILVIAIGYPSGDGINFVALGTAFVLLILINVLFRVGVRNLLLHGVIGIAIWAFFVKSGVHPTIAGVLLGLSVPAKAVVAKGKVASFANSVGNVLSGDAKVSGEEKYRVFSLLQRGARESVSMQERLYKPLVPWVNFGIMPLFALSNAGVEIKLGGLDVPVLGAVALALIFGKPIGIFLFSLLSVKIGVSKKPSYSWKVLWGGGMLAGIGFTMALFVAGLAFEDGANKDSAKLGILLGSFSAAILGTIYMSIVSKKE</sequence>
<evidence type="ECO:0000256" key="6">
    <source>
        <dbReference type="HAMAP-Rule" id="MF_01844"/>
    </source>
</evidence>
<keyword evidence="6" id="KW-0050">Antiport</keyword>
<feature type="transmembrane region" description="Helical" evidence="6">
    <location>
        <begin position="142"/>
        <end position="163"/>
    </location>
</feature>
<comment type="similarity">
    <text evidence="6">Belongs to the NhaA Na(+)/H(+) (TC 2.A.33) antiporter family.</text>
</comment>
<evidence type="ECO:0000313" key="7">
    <source>
        <dbReference type="EMBL" id="ACX74859.1"/>
    </source>
</evidence>
<evidence type="ECO:0000256" key="3">
    <source>
        <dbReference type="ARBA" id="ARBA00022692"/>
    </source>
</evidence>
<dbReference type="EMBL" id="CP001792">
    <property type="protein sequence ID" value="ACX74859.1"/>
    <property type="molecule type" value="Genomic_DNA"/>
</dbReference>
<accession>A0ABM5LH20</accession>
<keyword evidence="6" id="KW-0915">Sodium</keyword>
<keyword evidence="6" id="KW-0997">Cell inner membrane</keyword>
<gene>
    <name evidence="6" type="primary">nhaA</name>
    <name evidence="7" type="ordered locus">Fisuc_1257</name>
</gene>
<evidence type="ECO:0000256" key="5">
    <source>
        <dbReference type="ARBA" id="ARBA00023136"/>
    </source>
</evidence>
<feature type="transmembrane region" description="Helical" evidence="6">
    <location>
        <begin position="200"/>
        <end position="219"/>
    </location>
</feature>
<comment type="catalytic activity">
    <reaction evidence="6">
        <text>Na(+)(in) + 2 H(+)(out) = Na(+)(out) + 2 H(+)(in)</text>
        <dbReference type="Rhea" id="RHEA:29251"/>
        <dbReference type="ChEBI" id="CHEBI:15378"/>
        <dbReference type="ChEBI" id="CHEBI:29101"/>
    </reaction>
</comment>
<feature type="transmembrane region" description="Helical" evidence="6">
    <location>
        <begin position="418"/>
        <end position="437"/>
    </location>
</feature>
<dbReference type="InterPro" id="IPR004670">
    <property type="entry name" value="NhaA"/>
</dbReference>